<organism evidence="1 2">
    <name type="scientific">Smallanthus sonchifolius</name>
    <dbReference type="NCBI Taxonomy" id="185202"/>
    <lineage>
        <taxon>Eukaryota</taxon>
        <taxon>Viridiplantae</taxon>
        <taxon>Streptophyta</taxon>
        <taxon>Embryophyta</taxon>
        <taxon>Tracheophyta</taxon>
        <taxon>Spermatophyta</taxon>
        <taxon>Magnoliopsida</taxon>
        <taxon>eudicotyledons</taxon>
        <taxon>Gunneridae</taxon>
        <taxon>Pentapetalae</taxon>
        <taxon>asterids</taxon>
        <taxon>campanulids</taxon>
        <taxon>Asterales</taxon>
        <taxon>Asteraceae</taxon>
        <taxon>Asteroideae</taxon>
        <taxon>Heliantheae alliance</taxon>
        <taxon>Millerieae</taxon>
        <taxon>Smallanthus</taxon>
    </lineage>
</organism>
<reference evidence="1 2" key="2">
    <citation type="journal article" date="2022" name="Mol. Ecol. Resour.">
        <title>The genomes of chicory, endive, great burdock and yacon provide insights into Asteraceae paleo-polyploidization history and plant inulin production.</title>
        <authorList>
            <person name="Fan W."/>
            <person name="Wang S."/>
            <person name="Wang H."/>
            <person name="Wang A."/>
            <person name="Jiang F."/>
            <person name="Liu H."/>
            <person name="Zhao H."/>
            <person name="Xu D."/>
            <person name="Zhang Y."/>
        </authorList>
    </citation>
    <scope>NUCLEOTIDE SEQUENCE [LARGE SCALE GENOMIC DNA]</scope>
    <source>
        <strain evidence="2">cv. Yunnan</strain>
        <tissue evidence="1">Leaves</tissue>
    </source>
</reference>
<accession>A0ACB9D505</accession>
<dbReference type="EMBL" id="CM042037">
    <property type="protein sequence ID" value="KAI3741664.1"/>
    <property type="molecule type" value="Genomic_DNA"/>
</dbReference>
<evidence type="ECO:0000313" key="1">
    <source>
        <dbReference type="EMBL" id="KAI3741664.1"/>
    </source>
</evidence>
<protein>
    <submittedName>
        <fullName evidence="1">Uncharacterized protein</fullName>
    </submittedName>
</protein>
<name>A0ACB9D505_9ASTR</name>
<gene>
    <name evidence="1" type="ORF">L1987_59338</name>
</gene>
<evidence type="ECO:0000313" key="2">
    <source>
        <dbReference type="Proteomes" id="UP001056120"/>
    </source>
</evidence>
<sequence>MQIILLSQTTLSYHTYTDILLKKMKSSKGKIIMSLEGGYNLNSLANSIAASVCIKQRSSWLPLRLAYLSD</sequence>
<comment type="caution">
    <text evidence="1">The sequence shown here is derived from an EMBL/GenBank/DDBJ whole genome shotgun (WGS) entry which is preliminary data.</text>
</comment>
<keyword evidence="2" id="KW-1185">Reference proteome</keyword>
<reference evidence="2" key="1">
    <citation type="journal article" date="2022" name="Mol. Ecol. Resour.">
        <title>The genomes of chicory, endive, great burdock and yacon provide insights into Asteraceae palaeo-polyploidization history and plant inulin production.</title>
        <authorList>
            <person name="Fan W."/>
            <person name="Wang S."/>
            <person name="Wang H."/>
            <person name="Wang A."/>
            <person name="Jiang F."/>
            <person name="Liu H."/>
            <person name="Zhao H."/>
            <person name="Xu D."/>
            <person name="Zhang Y."/>
        </authorList>
    </citation>
    <scope>NUCLEOTIDE SEQUENCE [LARGE SCALE GENOMIC DNA]</scope>
    <source>
        <strain evidence="2">cv. Yunnan</strain>
    </source>
</reference>
<proteinExistence type="predicted"/>
<dbReference type="Proteomes" id="UP001056120">
    <property type="component" value="Linkage Group LG20"/>
</dbReference>